<proteinExistence type="predicted"/>
<feature type="transmembrane region" description="Helical" evidence="1">
    <location>
        <begin position="321"/>
        <end position="340"/>
    </location>
</feature>
<feature type="transmembrane region" description="Helical" evidence="1">
    <location>
        <begin position="352"/>
        <end position="375"/>
    </location>
</feature>
<protein>
    <recommendedName>
        <fullName evidence="4">DUF3667 domain-containing protein</fullName>
    </recommendedName>
</protein>
<keyword evidence="3" id="KW-1185">Reference proteome</keyword>
<evidence type="ECO:0000256" key="1">
    <source>
        <dbReference type="SAM" id="Phobius"/>
    </source>
</evidence>
<keyword evidence="1" id="KW-0472">Membrane</keyword>
<reference evidence="2 3" key="1">
    <citation type="submission" date="2016-10" db="EMBL/GenBank/DDBJ databases">
        <authorList>
            <person name="de Groot N.N."/>
        </authorList>
    </citation>
    <scope>NUCLEOTIDE SEQUENCE [LARGE SCALE GENOMIC DNA]</scope>
    <source>
        <strain>GEY</strain>
        <strain evidence="3">DSM 9560</strain>
    </source>
</reference>
<feature type="transmembrane region" description="Helical" evidence="1">
    <location>
        <begin position="88"/>
        <end position="109"/>
    </location>
</feature>
<evidence type="ECO:0008006" key="4">
    <source>
        <dbReference type="Google" id="ProtNLM"/>
    </source>
</evidence>
<dbReference type="AlphaFoldDB" id="A0A1I2HXU1"/>
<dbReference type="Proteomes" id="UP000199513">
    <property type="component" value="Unassembled WGS sequence"/>
</dbReference>
<feature type="transmembrane region" description="Helical" evidence="1">
    <location>
        <begin position="287"/>
        <end position="309"/>
    </location>
</feature>
<feature type="transmembrane region" description="Helical" evidence="1">
    <location>
        <begin position="256"/>
        <end position="275"/>
    </location>
</feature>
<accession>A0A1I2HXU1</accession>
<dbReference type="STRING" id="1003.SAMN04488541_102722"/>
<dbReference type="Pfam" id="PF12412">
    <property type="entry name" value="DUF3667"/>
    <property type="match status" value="1"/>
</dbReference>
<organism evidence="2 3">
    <name type="scientific">Thermoflexibacter ruber</name>
    <dbReference type="NCBI Taxonomy" id="1003"/>
    <lineage>
        <taxon>Bacteria</taxon>
        <taxon>Pseudomonadati</taxon>
        <taxon>Bacteroidota</taxon>
        <taxon>Cytophagia</taxon>
        <taxon>Cytophagales</taxon>
        <taxon>Thermoflexibacteraceae</taxon>
        <taxon>Thermoflexibacter</taxon>
    </lineage>
</organism>
<name>A0A1I2HXU1_9BACT</name>
<keyword evidence="1" id="KW-1133">Transmembrane helix</keyword>
<evidence type="ECO:0000313" key="3">
    <source>
        <dbReference type="Proteomes" id="UP000199513"/>
    </source>
</evidence>
<evidence type="ECO:0000313" key="2">
    <source>
        <dbReference type="EMBL" id="SFF34328.1"/>
    </source>
</evidence>
<dbReference type="RefSeq" id="WP_091547980.1">
    <property type="nucleotide sequence ID" value="NZ_FONY01000027.1"/>
</dbReference>
<dbReference type="EMBL" id="FONY01000027">
    <property type="protein sequence ID" value="SFF34328.1"/>
    <property type="molecule type" value="Genomic_DNA"/>
</dbReference>
<sequence>MKKLRKGENCLNCGLKLDKKYNYCPQCGQENTDNKVSLRTLIADTILNYFNFDMLLGRSLLPFLFRPGYLVKEFLEGKRVGHIHPVRLYLIVNFLFFLVFVHTIDLSIIDKKLALTEKRTQPNKVKKVVVFGEKDTTTLTMKQFAQKWEIDTQKLRGDSLANFLAREIEKRKIPIKYAIKESEEEDMIDVGLGADEKLSWQRFVKYIGRKDLPPEAFLDSVGIKSRTSFAIKAAEQSMKIGRNDLSMFILNVVENIPLMMIIMLPLLAFYLKFFYLFSKRLYIEHLVFTFHFQSFNYLLLGAVLLIANIKGIPDDAVESVAGWSVLIWIVYNYFAFKRVYQQSWWFTLFKVFWINIFYITTLSFFLLADLVYSFFTY</sequence>
<dbReference type="InterPro" id="IPR022134">
    <property type="entry name" value="DUF3667"/>
</dbReference>
<keyword evidence="1" id="KW-0812">Transmembrane</keyword>
<dbReference type="OrthoDB" id="7446256at2"/>
<gene>
    <name evidence="2" type="ORF">SAMN04488541_102722</name>
</gene>